<gene>
    <name evidence="1" type="ORF">GM658_14215</name>
</gene>
<sequence>MEKYKNLSGNSGVTFYEMSRDAITVQFNDGWKYLYTAQSAGGENVGKMHRLATAGRGLGTFISQTVREKYARKWH</sequence>
<protein>
    <recommendedName>
        <fullName evidence="3">KTSC domain-containing protein</fullName>
    </recommendedName>
</protein>
<accession>A0A6L6QIJ8</accession>
<evidence type="ECO:0000313" key="2">
    <source>
        <dbReference type="Proteomes" id="UP000472320"/>
    </source>
</evidence>
<dbReference type="OrthoDB" id="7775479at2"/>
<evidence type="ECO:0008006" key="3">
    <source>
        <dbReference type="Google" id="ProtNLM"/>
    </source>
</evidence>
<dbReference type="Proteomes" id="UP000472320">
    <property type="component" value="Unassembled WGS sequence"/>
</dbReference>
<reference evidence="1 2" key="1">
    <citation type="submission" date="2019-11" db="EMBL/GenBank/DDBJ databases">
        <title>Type strains purchased from KCTC, JCM and DSMZ.</title>
        <authorList>
            <person name="Lu H."/>
        </authorList>
    </citation>
    <scope>NUCLEOTIDE SEQUENCE [LARGE SCALE GENOMIC DNA]</scope>
    <source>
        <strain evidence="1 2">JCM 31587</strain>
    </source>
</reference>
<name>A0A6L6QIJ8_9BURK</name>
<keyword evidence="2" id="KW-1185">Reference proteome</keyword>
<evidence type="ECO:0000313" key="1">
    <source>
        <dbReference type="EMBL" id="MTW11757.1"/>
    </source>
</evidence>
<dbReference type="AlphaFoldDB" id="A0A6L6QIJ8"/>
<comment type="caution">
    <text evidence="1">The sequence shown here is derived from an EMBL/GenBank/DDBJ whole genome shotgun (WGS) entry which is preliminary data.</text>
</comment>
<proteinExistence type="predicted"/>
<dbReference type="RefSeq" id="WP_155454706.1">
    <property type="nucleotide sequence ID" value="NZ_WNKX01000009.1"/>
</dbReference>
<dbReference type="EMBL" id="WNKX01000009">
    <property type="protein sequence ID" value="MTW11757.1"/>
    <property type="molecule type" value="Genomic_DNA"/>
</dbReference>
<organism evidence="1 2">
    <name type="scientific">Massilia eburnea</name>
    <dbReference type="NCBI Taxonomy" id="1776165"/>
    <lineage>
        <taxon>Bacteria</taxon>
        <taxon>Pseudomonadati</taxon>
        <taxon>Pseudomonadota</taxon>
        <taxon>Betaproteobacteria</taxon>
        <taxon>Burkholderiales</taxon>
        <taxon>Oxalobacteraceae</taxon>
        <taxon>Telluria group</taxon>
        <taxon>Massilia</taxon>
    </lineage>
</organism>